<dbReference type="Pfam" id="PF00512">
    <property type="entry name" value="HisKA"/>
    <property type="match status" value="1"/>
</dbReference>
<dbReference type="SUPFAM" id="SSF47384">
    <property type="entry name" value="Homodimeric domain of signal transducing histidine kinase"/>
    <property type="match status" value="1"/>
</dbReference>
<name>B7KFP1_GLOC7</name>
<keyword evidence="6" id="KW-0902">Two-component regulatory system</keyword>
<keyword evidence="5 8" id="KW-0418">Kinase</keyword>
<dbReference type="EMBL" id="CP001291">
    <property type="protein sequence ID" value="ACK73366.1"/>
    <property type="molecule type" value="Genomic_DNA"/>
</dbReference>
<keyword evidence="4" id="KW-0808">Transferase</keyword>
<dbReference type="Pfam" id="PF08448">
    <property type="entry name" value="PAS_4"/>
    <property type="match status" value="1"/>
</dbReference>
<evidence type="ECO:0000259" key="7">
    <source>
        <dbReference type="PROSITE" id="PS50109"/>
    </source>
</evidence>
<dbReference type="InterPro" id="IPR035965">
    <property type="entry name" value="PAS-like_dom_sf"/>
</dbReference>
<dbReference type="STRING" id="65393.PCC7424_5013"/>
<protein>
    <recommendedName>
        <fullName evidence="2">histidine kinase</fullName>
        <ecNumber evidence="2">2.7.13.3</ecNumber>
    </recommendedName>
</protein>
<dbReference type="CDD" id="cd00082">
    <property type="entry name" value="HisKA"/>
    <property type="match status" value="1"/>
</dbReference>
<dbReference type="InterPro" id="IPR005467">
    <property type="entry name" value="His_kinase_dom"/>
</dbReference>
<dbReference type="PANTHER" id="PTHR42878:SF15">
    <property type="entry name" value="BACTERIOPHYTOCHROME"/>
    <property type="match status" value="1"/>
</dbReference>
<evidence type="ECO:0000256" key="4">
    <source>
        <dbReference type="ARBA" id="ARBA00022679"/>
    </source>
</evidence>
<dbReference type="Gene3D" id="3.30.565.10">
    <property type="entry name" value="Histidine kinase-like ATPase, C-terminal domain"/>
    <property type="match status" value="1"/>
</dbReference>
<dbReference type="GO" id="GO:0007234">
    <property type="term" value="P:osmosensory signaling via phosphorelay pathway"/>
    <property type="evidence" value="ECO:0007669"/>
    <property type="project" value="TreeGrafter"/>
</dbReference>
<dbReference type="SMART" id="SM00388">
    <property type="entry name" value="HisKA"/>
    <property type="match status" value="1"/>
</dbReference>
<organism evidence="8 9">
    <name type="scientific">Gloeothece citriformis (strain PCC 7424)</name>
    <name type="common">Cyanothece sp. (strain PCC 7424)</name>
    <dbReference type="NCBI Taxonomy" id="65393"/>
    <lineage>
        <taxon>Bacteria</taxon>
        <taxon>Bacillati</taxon>
        <taxon>Cyanobacteriota</taxon>
        <taxon>Cyanophyceae</taxon>
        <taxon>Oscillatoriophycideae</taxon>
        <taxon>Chroococcales</taxon>
        <taxon>Aphanothecaceae</taxon>
        <taxon>Gloeothece</taxon>
        <taxon>Gloeothece citriformis</taxon>
    </lineage>
</organism>
<dbReference type="eggNOG" id="COG3829">
    <property type="taxonomic scope" value="Bacteria"/>
</dbReference>
<dbReference type="GO" id="GO:0030295">
    <property type="term" value="F:protein kinase activator activity"/>
    <property type="evidence" value="ECO:0007669"/>
    <property type="project" value="TreeGrafter"/>
</dbReference>
<evidence type="ECO:0000313" key="8">
    <source>
        <dbReference type="EMBL" id="ACK73366.1"/>
    </source>
</evidence>
<dbReference type="AlphaFoldDB" id="B7KFP1"/>
<dbReference type="PANTHER" id="PTHR42878">
    <property type="entry name" value="TWO-COMPONENT HISTIDINE KINASE"/>
    <property type="match status" value="1"/>
</dbReference>
<keyword evidence="3" id="KW-0597">Phosphoprotein</keyword>
<dbReference type="InterPro" id="IPR004358">
    <property type="entry name" value="Sig_transdc_His_kin-like_C"/>
</dbReference>
<dbReference type="EC" id="2.7.13.3" evidence="2"/>
<evidence type="ECO:0000256" key="6">
    <source>
        <dbReference type="ARBA" id="ARBA00023012"/>
    </source>
</evidence>
<feature type="domain" description="Histidine kinase" evidence="7">
    <location>
        <begin position="379"/>
        <end position="591"/>
    </location>
</feature>
<accession>B7KFP1</accession>
<evidence type="ECO:0000256" key="3">
    <source>
        <dbReference type="ARBA" id="ARBA00022553"/>
    </source>
</evidence>
<dbReference type="InterPro" id="IPR036097">
    <property type="entry name" value="HisK_dim/P_sf"/>
</dbReference>
<sequence length="591" mass="67461">MGTQTYWNKQLENTFKMSPRLLTCSPNYSNLWKDLKQPISFTHTSQSLPEHFTAKLLAYLSRFCSVSFCSVYHTHYLSFLGLSELEIKQLFTLPIPTQKTDLDADLSILAQSSFDQISNLTGENSLIRCAGFMFSQSSQAQDCRYRVKQFLGAVNYDQLVSFLSYIKFCHQWVESYPELFNETGYDCLFSLTELLKKEKALADFFPCSEQIFRQQLSHSNLGSLLSHRDQSTTLSLTDLEAWINSLLDQVFVIECESQKILFCNESFAQRVGVKKAAQVKGKTLFDCFNFPEAKAIAHHHQSVLVSGQPLQIKESFTVGKKSYYVDTLKVPLKDSNGEIYGIISLSRNITDLFESQQILLEKQGQLEAINQELEAFSYRVSHDLQAPLRVLDGFSQILLKTYESKLDEKGQYYLKRIRANCQRMGELIRSLLQLSHIGSSSLDSQSVNLSAIAAEISLQLKATEPERNVEFRIAPNLTVMGDYQLLTIVLTNLLNNAWKYTSNTEKALIEFDYCFQEDGTKAYFVRDNGAGFDMTYINKLFSAFERLHNEQEFPGHGIGLATVKRIIERHKGSVWAWGEVEKGATFYFQLP</sequence>
<evidence type="ECO:0000256" key="1">
    <source>
        <dbReference type="ARBA" id="ARBA00000085"/>
    </source>
</evidence>
<dbReference type="PROSITE" id="PS50109">
    <property type="entry name" value="HIS_KIN"/>
    <property type="match status" value="1"/>
</dbReference>
<dbReference type="PRINTS" id="PR00344">
    <property type="entry name" value="BCTRLSENSOR"/>
</dbReference>
<dbReference type="SMART" id="SM00387">
    <property type="entry name" value="HATPase_c"/>
    <property type="match status" value="1"/>
</dbReference>
<dbReference type="Gene3D" id="1.10.287.130">
    <property type="match status" value="1"/>
</dbReference>
<dbReference type="InterPro" id="IPR003661">
    <property type="entry name" value="HisK_dim/P_dom"/>
</dbReference>
<dbReference type="InterPro" id="IPR003594">
    <property type="entry name" value="HATPase_dom"/>
</dbReference>
<comment type="catalytic activity">
    <reaction evidence="1">
        <text>ATP + protein L-histidine = ADP + protein N-phospho-L-histidine.</text>
        <dbReference type="EC" id="2.7.13.3"/>
    </reaction>
</comment>
<dbReference type="OrthoDB" id="9808408at2"/>
<evidence type="ECO:0000256" key="2">
    <source>
        <dbReference type="ARBA" id="ARBA00012438"/>
    </source>
</evidence>
<dbReference type="SUPFAM" id="SSF55874">
    <property type="entry name" value="ATPase domain of HSP90 chaperone/DNA topoisomerase II/histidine kinase"/>
    <property type="match status" value="1"/>
</dbReference>
<dbReference type="HOGENOM" id="CLU_461339_0_0_3"/>
<keyword evidence="9" id="KW-1185">Reference proteome</keyword>
<proteinExistence type="predicted"/>
<dbReference type="KEGG" id="cyc:PCC7424_5013"/>
<gene>
    <name evidence="8" type="ordered locus">PCC7424_5013</name>
</gene>
<evidence type="ECO:0000313" key="9">
    <source>
        <dbReference type="Proteomes" id="UP000002384"/>
    </source>
</evidence>
<dbReference type="eggNOG" id="COG4251">
    <property type="taxonomic scope" value="Bacteria"/>
</dbReference>
<dbReference type="GO" id="GO:0000155">
    <property type="term" value="F:phosphorelay sensor kinase activity"/>
    <property type="evidence" value="ECO:0007669"/>
    <property type="project" value="InterPro"/>
</dbReference>
<dbReference type="InterPro" id="IPR050351">
    <property type="entry name" value="BphY/WalK/GraS-like"/>
</dbReference>
<dbReference type="Pfam" id="PF02518">
    <property type="entry name" value="HATPase_c"/>
    <property type="match status" value="1"/>
</dbReference>
<dbReference type="InterPro" id="IPR013656">
    <property type="entry name" value="PAS_4"/>
</dbReference>
<evidence type="ECO:0000256" key="5">
    <source>
        <dbReference type="ARBA" id="ARBA00022777"/>
    </source>
</evidence>
<dbReference type="RefSeq" id="WP_015956946.1">
    <property type="nucleotide sequence ID" value="NC_011729.1"/>
</dbReference>
<dbReference type="GO" id="GO:0000156">
    <property type="term" value="F:phosphorelay response regulator activity"/>
    <property type="evidence" value="ECO:0007669"/>
    <property type="project" value="TreeGrafter"/>
</dbReference>
<dbReference type="FunFam" id="3.30.565.10:FF:000006">
    <property type="entry name" value="Sensor histidine kinase WalK"/>
    <property type="match status" value="1"/>
</dbReference>
<dbReference type="InterPro" id="IPR036890">
    <property type="entry name" value="HATPase_C_sf"/>
</dbReference>
<dbReference type="Proteomes" id="UP000002384">
    <property type="component" value="Chromosome"/>
</dbReference>
<reference evidence="9" key="1">
    <citation type="journal article" date="2011" name="MBio">
        <title>Novel metabolic attributes of the genus Cyanothece, comprising a group of unicellular nitrogen-fixing Cyanobacteria.</title>
        <authorList>
            <person name="Bandyopadhyay A."/>
            <person name="Elvitigala T."/>
            <person name="Welsh E."/>
            <person name="Stockel J."/>
            <person name="Liberton M."/>
            <person name="Min H."/>
            <person name="Sherman L.A."/>
            <person name="Pakrasi H.B."/>
        </authorList>
    </citation>
    <scope>NUCLEOTIDE SEQUENCE [LARGE SCALE GENOMIC DNA]</scope>
    <source>
        <strain evidence="9">PCC 7424</strain>
    </source>
</reference>
<dbReference type="Gene3D" id="3.30.450.20">
    <property type="entry name" value="PAS domain"/>
    <property type="match status" value="1"/>
</dbReference>
<dbReference type="SUPFAM" id="SSF55785">
    <property type="entry name" value="PYP-like sensor domain (PAS domain)"/>
    <property type="match status" value="1"/>
</dbReference>